<proteinExistence type="predicted"/>
<dbReference type="Proteomes" id="UP000509322">
    <property type="component" value="Chromosome 1"/>
</dbReference>
<sequence length="248" mass="27185">MLMALAPGTSKSAQAEEFAPDLHGCAALYDTLDKAKKSQQQMALRLNSLYGFAEEDARWRDAGAFWAFSNARQIDFGERREALKERSGESDLAFDIQVLGISGRPRFPNPGSAEAGFPQGAVLHNTQAPPASATPPYGHRISTCDREHGFWPVFYFGATDHLQCVAHYWTLGALRPDLQSETTPRVRHAAQAYARETPTATEAGIREDVLPRVQARGQRVQTGEENPAALVADARACDARYGLEPLES</sequence>
<dbReference type="EMBL" id="CP058689">
    <property type="protein sequence ID" value="QLH13101.1"/>
    <property type="molecule type" value="Genomic_DNA"/>
</dbReference>
<dbReference type="AlphaFoldDB" id="A0A7H9BTB9"/>
<reference evidence="1 2" key="1">
    <citation type="submission" date="2020-07" db="EMBL/GenBank/DDBJ databases">
        <title>The complete genome of Paracoccus pantotrophus ACCC 10489.</title>
        <authorList>
            <person name="Si Y."/>
        </authorList>
    </citation>
    <scope>NUCLEOTIDE SEQUENCE [LARGE SCALE GENOMIC DNA]</scope>
    <source>
        <strain evidence="1 2">ACCC10489</strain>
    </source>
</reference>
<accession>A0A7H9BTB9</accession>
<dbReference type="RefSeq" id="WP_179921511.1">
    <property type="nucleotide sequence ID" value="NZ_CP058689.1"/>
</dbReference>
<name>A0A7H9BTB9_PARPN</name>
<organism evidence="1 2">
    <name type="scientific">Paracoccus pantotrophus</name>
    <name type="common">Thiosphaera pantotropha</name>
    <dbReference type="NCBI Taxonomy" id="82367"/>
    <lineage>
        <taxon>Bacteria</taxon>
        <taxon>Pseudomonadati</taxon>
        <taxon>Pseudomonadota</taxon>
        <taxon>Alphaproteobacteria</taxon>
        <taxon>Rhodobacterales</taxon>
        <taxon>Paracoccaceae</taxon>
        <taxon>Paracoccus</taxon>
    </lineage>
</organism>
<evidence type="ECO:0000313" key="2">
    <source>
        <dbReference type="Proteomes" id="UP000509322"/>
    </source>
</evidence>
<protein>
    <submittedName>
        <fullName evidence="1">Uncharacterized protein</fullName>
    </submittedName>
</protein>
<gene>
    <name evidence="1" type="ORF">HYQ43_02020</name>
</gene>
<evidence type="ECO:0000313" key="1">
    <source>
        <dbReference type="EMBL" id="QLH13101.1"/>
    </source>
</evidence>